<reference evidence="1" key="1">
    <citation type="submission" date="2020-05" db="EMBL/GenBank/DDBJ databases">
        <title>Large-scale comparative analyses of tick genomes elucidate their genetic diversity and vector capacities.</title>
        <authorList>
            <person name="Jia N."/>
            <person name="Wang J."/>
            <person name="Shi W."/>
            <person name="Du L."/>
            <person name="Sun Y."/>
            <person name="Zhan W."/>
            <person name="Jiang J."/>
            <person name="Wang Q."/>
            <person name="Zhang B."/>
            <person name="Ji P."/>
            <person name="Sakyi L.B."/>
            <person name="Cui X."/>
            <person name="Yuan T."/>
            <person name="Jiang B."/>
            <person name="Yang W."/>
            <person name="Lam T.T.-Y."/>
            <person name="Chang Q."/>
            <person name="Ding S."/>
            <person name="Wang X."/>
            <person name="Zhu J."/>
            <person name="Ruan X."/>
            <person name="Zhao L."/>
            <person name="Wei J."/>
            <person name="Que T."/>
            <person name="Du C."/>
            <person name="Cheng J."/>
            <person name="Dai P."/>
            <person name="Han X."/>
            <person name="Huang E."/>
            <person name="Gao Y."/>
            <person name="Liu J."/>
            <person name="Shao H."/>
            <person name="Ye R."/>
            <person name="Li L."/>
            <person name="Wei W."/>
            <person name="Wang X."/>
            <person name="Wang C."/>
            <person name="Yang T."/>
            <person name="Huo Q."/>
            <person name="Li W."/>
            <person name="Guo W."/>
            <person name="Chen H."/>
            <person name="Zhou L."/>
            <person name="Ni X."/>
            <person name="Tian J."/>
            <person name="Zhou Y."/>
            <person name="Sheng Y."/>
            <person name="Liu T."/>
            <person name="Pan Y."/>
            <person name="Xia L."/>
            <person name="Li J."/>
            <person name="Zhao F."/>
            <person name="Cao W."/>
        </authorList>
    </citation>
    <scope>NUCLEOTIDE SEQUENCE</scope>
    <source>
        <strain evidence="1">Dsil-2018</strain>
    </source>
</reference>
<dbReference type="Proteomes" id="UP000821865">
    <property type="component" value="Chromosome 11"/>
</dbReference>
<sequence length="272" mass="29817">MKSRFVPAVASALCLAFLCQQAAVTSADVDDAAAKGVRPSRRVKVQLFYETHCPYSQKFITKQLWPTYLRLSDRLIVRLVPYGMAQRREAVGADGRKTTEITCQHGRHECVANMIQACAVALFKGTYQLLAFVACMESSTTPHRVVKSCSSRVGVNWSALERCASSRWGPRLLLKMGHKTASHRPAVPYVPFVVVNGRQDDDVQGKATSDFFGLVCSMLDEPVPPACVLSGQTSEQPEVATVSTGMLELRGMSVEVEAWTAASMNETATKRI</sequence>
<accession>A0ACB8DHY8</accession>
<gene>
    <name evidence="1" type="ORF">HPB49_000810</name>
</gene>
<dbReference type="EMBL" id="CM023480">
    <property type="protein sequence ID" value="KAH7970201.1"/>
    <property type="molecule type" value="Genomic_DNA"/>
</dbReference>
<protein>
    <submittedName>
        <fullName evidence="1">Uncharacterized protein</fullName>
    </submittedName>
</protein>
<organism evidence="1 2">
    <name type="scientific">Dermacentor silvarum</name>
    <name type="common">Tick</name>
    <dbReference type="NCBI Taxonomy" id="543639"/>
    <lineage>
        <taxon>Eukaryota</taxon>
        <taxon>Metazoa</taxon>
        <taxon>Ecdysozoa</taxon>
        <taxon>Arthropoda</taxon>
        <taxon>Chelicerata</taxon>
        <taxon>Arachnida</taxon>
        <taxon>Acari</taxon>
        <taxon>Parasitiformes</taxon>
        <taxon>Ixodida</taxon>
        <taxon>Ixodoidea</taxon>
        <taxon>Ixodidae</taxon>
        <taxon>Rhipicephalinae</taxon>
        <taxon>Dermacentor</taxon>
    </lineage>
</organism>
<name>A0ACB8DHY8_DERSI</name>
<proteinExistence type="predicted"/>
<evidence type="ECO:0000313" key="1">
    <source>
        <dbReference type="EMBL" id="KAH7970201.1"/>
    </source>
</evidence>
<evidence type="ECO:0000313" key="2">
    <source>
        <dbReference type="Proteomes" id="UP000821865"/>
    </source>
</evidence>
<comment type="caution">
    <text evidence="1">The sequence shown here is derived from an EMBL/GenBank/DDBJ whole genome shotgun (WGS) entry which is preliminary data.</text>
</comment>
<keyword evidence="2" id="KW-1185">Reference proteome</keyword>